<dbReference type="InterPro" id="IPR050223">
    <property type="entry name" value="D-isomer_2-hydroxyacid_DH"/>
</dbReference>
<gene>
    <name evidence="6" type="primary">GOR1</name>
    <name evidence="6" type="ORF">CAAN4_H05710</name>
</gene>
<evidence type="ECO:0000313" key="6">
    <source>
        <dbReference type="EMBL" id="CAK7920718.1"/>
    </source>
</evidence>
<dbReference type="InterPro" id="IPR006139">
    <property type="entry name" value="D-isomer_2_OHA_DH_cat_dom"/>
</dbReference>
<name>A0ABP0ELA1_9ASCO</name>
<dbReference type="EMBL" id="OZ004260">
    <property type="protein sequence ID" value="CAK7920718.1"/>
    <property type="molecule type" value="Genomic_DNA"/>
</dbReference>
<reference evidence="6 7" key="1">
    <citation type="submission" date="2024-01" db="EMBL/GenBank/DDBJ databases">
        <authorList>
            <consortium name="Genoscope - CEA"/>
            <person name="William W."/>
        </authorList>
    </citation>
    <scope>NUCLEOTIDE SEQUENCE [LARGE SCALE GENOMIC DNA]</scope>
    <source>
        <strain evidence="6 7">29B2s-10</strain>
    </source>
</reference>
<comment type="similarity">
    <text evidence="1 3">Belongs to the D-isomer specific 2-hydroxyacid dehydrogenase family.</text>
</comment>
<dbReference type="InterPro" id="IPR029752">
    <property type="entry name" value="D-isomer_DH_CS1"/>
</dbReference>
<dbReference type="SUPFAM" id="SSF51735">
    <property type="entry name" value="NAD(P)-binding Rossmann-fold domains"/>
    <property type="match status" value="1"/>
</dbReference>
<protein>
    <submittedName>
        <fullName evidence="6">Glyoxylate reductase 1</fullName>
    </submittedName>
</protein>
<keyword evidence="7" id="KW-1185">Reference proteome</keyword>
<dbReference type="Gene3D" id="3.40.50.720">
    <property type="entry name" value="NAD(P)-binding Rossmann-like Domain"/>
    <property type="match status" value="2"/>
</dbReference>
<evidence type="ECO:0000256" key="2">
    <source>
        <dbReference type="ARBA" id="ARBA00023002"/>
    </source>
</evidence>
<evidence type="ECO:0000256" key="3">
    <source>
        <dbReference type="RuleBase" id="RU003719"/>
    </source>
</evidence>
<keyword evidence="2 3" id="KW-0560">Oxidoreductase</keyword>
<sequence length="369" mass="40878">MIKLTIKNSFNTITRISFIRTIMTTAKPKVLRIGSIEFAHKKWEELSQIAEVIECKSKDREEFINDLKSKYSEITSITRTFASVSQTGRFDKELAGHLPESVKSLSHCGAGYDQIDVQPYTDKGIQVSNVTVPVEGPTATTAVYLALAATRNFQIGHDLTVKGEWPRGGKCAGAPIGYDAEGKTLGILGLGGIGRAILSRMKPFGYEKVIYHNRSRLSPELENGAEYTKFDDFLSQSDVIMVSIPLNPNTENLINKETISKMKDGVVIINTARGAIINEKDLYQALKDNKIRAFGSDVFAREPEVAQELLDLPNVVSLPHMGTHTYEAIQNMEEWVISNVTEFLQTGKVKTIVPEQDISELAVKPIVSK</sequence>
<dbReference type="InterPro" id="IPR006140">
    <property type="entry name" value="D-isomer_DH_NAD-bd"/>
</dbReference>
<evidence type="ECO:0000259" key="5">
    <source>
        <dbReference type="Pfam" id="PF02826"/>
    </source>
</evidence>
<feature type="domain" description="D-isomer specific 2-hydroxyacid dehydrogenase NAD-binding" evidence="5">
    <location>
        <begin position="144"/>
        <end position="322"/>
    </location>
</feature>
<dbReference type="PANTHER" id="PTHR10996">
    <property type="entry name" value="2-HYDROXYACID DEHYDROGENASE-RELATED"/>
    <property type="match status" value="1"/>
</dbReference>
<dbReference type="Pfam" id="PF00389">
    <property type="entry name" value="2-Hacid_dh"/>
    <property type="match status" value="1"/>
</dbReference>
<dbReference type="InterPro" id="IPR036291">
    <property type="entry name" value="NAD(P)-bd_dom_sf"/>
</dbReference>
<evidence type="ECO:0000313" key="7">
    <source>
        <dbReference type="Proteomes" id="UP001497600"/>
    </source>
</evidence>
<dbReference type="InterPro" id="IPR029753">
    <property type="entry name" value="D-isomer_DH_CS"/>
</dbReference>
<dbReference type="PROSITE" id="PS00671">
    <property type="entry name" value="D_2_HYDROXYACID_DH_3"/>
    <property type="match status" value="1"/>
</dbReference>
<organism evidence="6 7">
    <name type="scientific">[Candida] anglica</name>
    <dbReference type="NCBI Taxonomy" id="148631"/>
    <lineage>
        <taxon>Eukaryota</taxon>
        <taxon>Fungi</taxon>
        <taxon>Dikarya</taxon>
        <taxon>Ascomycota</taxon>
        <taxon>Saccharomycotina</taxon>
        <taxon>Pichiomycetes</taxon>
        <taxon>Debaryomycetaceae</taxon>
        <taxon>Kurtzmaniella</taxon>
    </lineage>
</organism>
<proteinExistence type="inferred from homology"/>
<dbReference type="SUPFAM" id="SSF52283">
    <property type="entry name" value="Formate/glycerate dehydrogenase catalytic domain-like"/>
    <property type="match status" value="1"/>
</dbReference>
<feature type="domain" description="D-isomer specific 2-hydroxyacid dehydrogenase catalytic" evidence="4">
    <location>
        <begin position="51"/>
        <end position="353"/>
    </location>
</feature>
<dbReference type="PANTHER" id="PTHR10996:SF257">
    <property type="entry name" value="GLYOXYLATE REDUCTASE 1"/>
    <property type="match status" value="1"/>
</dbReference>
<dbReference type="Proteomes" id="UP001497600">
    <property type="component" value="Chromosome H"/>
</dbReference>
<dbReference type="CDD" id="cd12168">
    <property type="entry name" value="Mand_dh_like"/>
    <property type="match status" value="1"/>
</dbReference>
<dbReference type="Pfam" id="PF02826">
    <property type="entry name" value="2-Hacid_dh_C"/>
    <property type="match status" value="1"/>
</dbReference>
<evidence type="ECO:0000259" key="4">
    <source>
        <dbReference type="Pfam" id="PF00389"/>
    </source>
</evidence>
<evidence type="ECO:0000256" key="1">
    <source>
        <dbReference type="ARBA" id="ARBA00005854"/>
    </source>
</evidence>
<accession>A0ABP0ELA1</accession>
<dbReference type="PROSITE" id="PS00065">
    <property type="entry name" value="D_2_HYDROXYACID_DH_1"/>
    <property type="match status" value="1"/>
</dbReference>